<evidence type="ECO:0000256" key="7">
    <source>
        <dbReference type="ARBA" id="ARBA00029496"/>
    </source>
</evidence>
<dbReference type="GO" id="GO:0006310">
    <property type="term" value="P:DNA recombination"/>
    <property type="evidence" value="ECO:0007669"/>
    <property type="project" value="UniProtKB-KW"/>
</dbReference>
<evidence type="ECO:0000313" key="10">
    <source>
        <dbReference type="Proteomes" id="UP000218811"/>
    </source>
</evidence>
<proteinExistence type="inferred from homology"/>
<keyword evidence="6" id="KW-0539">Nucleus</keyword>
<feature type="region of interest" description="Disordered" evidence="8">
    <location>
        <begin position="79"/>
        <end position="98"/>
    </location>
</feature>
<gene>
    <name evidence="9" type="ORF">WOLCODRAFT_162921</name>
</gene>
<feature type="compositionally biased region" description="Basic residues" evidence="8">
    <location>
        <begin position="587"/>
        <end position="597"/>
    </location>
</feature>
<feature type="compositionally biased region" description="Low complexity" evidence="8">
    <location>
        <begin position="615"/>
        <end position="630"/>
    </location>
</feature>
<dbReference type="OrthoDB" id="5576441at2759"/>
<feature type="compositionally biased region" description="Low complexity" evidence="8">
    <location>
        <begin position="62"/>
        <end position="71"/>
    </location>
</feature>
<evidence type="ECO:0000256" key="6">
    <source>
        <dbReference type="ARBA" id="ARBA00023242"/>
    </source>
</evidence>
<name>A0A2H3JTT2_WOLCO</name>
<reference evidence="9 10" key="1">
    <citation type="journal article" date="2012" name="Science">
        <title>The Paleozoic origin of enzymatic lignin decomposition reconstructed from 31 fungal genomes.</title>
        <authorList>
            <person name="Floudas D."/>
            <person name="Binder M."/>
            <person name="Riley R."/>
            <person name="Barry K."/>
            <person name="Blanchette R.A."/>
            <person name="Henrissat B."/>
            <person name="Martinez A.T."/>
            <person name="Otillar R."/>
            <person name="Spatafora J.W."/>
            <person name="Yadav J.S."/>
            <person name="Aerts A."/>
            <person name="Benoit I."/>
            <person name="Boyd A."/>
            <person name="Carlson A."/>
            <person name="Copeland A."/>
            <person name="Coutinho P.M."/>
            <person name="de Vries R.P."/>
            <person name="Ferreira P."/>
            <person name="Findley K."/>
            <person name="Foster B."/>
            <person name="Gaskell J."/>
            <person name="Glotzer D."/>
            <person name="Gorecki P."/>
            <person name="Heitman J."/>
            <person name="Hesse C."/>
            <person name="Hori C."/>
            <person name="Igarashi K."/>
            <person name="Jurgens J.A."/>
            <person name="Kallen N."/>
            <person name="Kersten P."/>
            <person name="Kohler A."/>
            <person name="Kuees U."/>
            <person name="Kumar T.K.A."/>
            <person name="Kuo A."/>
            <person name="LaButti K."/>
            <person name="Larrondo L.F."/>
            <person name="Lindquist E."/>
            <person name="Ling A."/>
            <person name="Lombard V."/>
            <person name="Lucas S."/>
            <person name="Lundell T."/>
            <person name="Martin R."/>
            <person name="McLaughlin D.J."/>
            <person name="Morgenstern I."/>
            <person name="Morin E."/>
            <person name="Murat C."/>
            <person name="Nagy L.G."/>
            <person name="Nolan M."/>
            <person name="Ohm R.A."/>
            <person name="Patyshakuliyeva A."/>
            <person name="Rokas A."/>
            <person name="Ruiz-Duenas F.J."/>
            <person name="Sabat G."/>
            <person name="Salamov A."/>
            <person name="Samejima M."/>
            <person name="Schmutz J."/>
            <person name="Slot J.C."/>
            <person name="St John F."/>
            <person name="Stenlid J."/>
            <person name="Sun H."/>
            <person name="Sun S."/>
            <person name="Syed K."/>
            <person name="Tsang A."/>
            <person name="Wiebenga A."/>
            <person name="Young D."/>
            <person name="Pisabarro A."/>
            <person name="Eastwood D.C."/>
            <person name="Martin F."/>
            <person name="Cullen D."/>
            <person name="Grigoriev I.V."/>
            <person name="Hibbett D.S."/>
        </authorList>
    </citation>
    <scope>NUCLEOTIDE SEQUENCE [LARGE SCALE GENOMIC DNA]</scope>
    <source>
        <strain evidence="9 10">MD-104</strain>
    </source>
</reference>
<organism evidence="9 10">
    <name type="scientific">Wolfiporia cocos (strain MD-104)</name>
    <name type="common">Brown rot fungus</name>
    <dbReference type="NCBI Taxonomy" id="742152"/>
    <lineage>
        <taxon>Eukaryota</taxon>
        <taxon>Fungi</taxon>
        <taxon>Dikarya</taxon>
        <taxon>Basidiomycota</taxon>
        <taxon>Agaricomycotina</taxon>
        <taxon>Agaricomycetes</taxon>
        <taxon>Polyporales</taxon>
        <taxon>Phaeolaceae</taxon>
        <taxon>Wolfiporia</taxon>
    </lineage>
</organism>
<keyword evidence="5" id="KW-0234">DNA repair</keyword>
<feature type="region of interest" description="Disordered" evidence="8">
    <location>
        <begin position="170"/>
        <end position="205"/>
    </location>
</feature>
<comment type="similarity">
    <text evidence="2">Belongs to the SLX4 family.</text>
</comment>
<evidence type="ECO:0000256" key="3">
    <source>
        <dbReference type="ARBA" id="ARBA00022763"/>
    </source>
</evidence>
<evidence type="ECO:0000256" key="4">
    <source>
        <dbReference type="ARBA" id="ARBA00023172"/>
    </source>
</evidence>
<comment type="subcellular location">
    <subcellularLocation>
        <location evidence="1">Nucleus</location>
    </subcellularLocation>
</comment>
<dbReference type="Pfam" id="PF09494">
    <property type="entry name" value="Slx4"/>
    <property type="match status" value="1"/>
</dbReference>
<feature type="region of interest" description="Disordered" evidence="8">
    <location>
        <begin position="41"/>
        <end position="72"/>
    </location>
</feature>
<feature type="region of interest" description="Disordered" evidence="8">
    <location>
        <begin position="110"/>
        <end position="130"/>
    </location>
</feature>
<feature type="region of interest" description="Disordered" evidence="8">
    <location>
        <begin position="570"/>
        <end position="649"/>
    </location>
</feature>
<evidence type="ECO:0000256" key="8">
    <source>
        <dbReference type="SAM" id="MobiDB-lite"/>
    </source>
</evidence>
<evidence type="ECO:0000256" key="1">
    <source>
        <dbReference type="ARBA" id="ARBA00004123"/>
    </source>
</evidence>
<dbReference type="GO" id="GO:0006260">
    <property type="term" value="P:DNA replication"/>
    <property type="evidence" value="ECO:0007669"/>
    <property type="project" value="InterPro"/>
</dbReference>
<dbReference type="OMA" id="CAKKNGL"/>
<keyword evidence="3" id="KW-0227">DNA damage</keyword>
<dbReference type="InterPro" id="IPR018574">
    <property type="entry name" value="Structure-sp_endonuc_su_Slx4"/>
</dbReference>
<evidence type="ECO:0000256" key="2">
    <source>
        <dbReference type="ARBA" id="ARBA00006661"/>
    </source>
</evidence>
<dbReference type="AlphaFoldDB" id="A0A2H3JTT2"/>
<keyword evidence="10" id="KW-1185">Reference proteome</keyword>
<keyword evidence="4" id="KW-0233">DNA recombination</keyword>
<dbReference type="EMBL" id="KB468113">
    <property type="protein sequence ID" value="PCH41238.1"/>
    <property type="molecule type" value="Genomic_DNA"/>
</dbReference>
<evidence type="ECO:0000256" key="5">
    <source>
        <dbReference type="ARBA" id="ARBA00023204"/>
    </source>
</evidence>
<feature type="compositionally biased region" description="Polar residues" evidence="8">
    <location>
        <begin position="574"/>
        <end position="585"/>
    </location>
</feature>
<protein>
    <recommendedName>
        <fullName evidence="7">Structure-specific endonuclease subunit SLX4</fullName>
    </recommendedName>
</protein>
<feature type="compositionally biased region" description="Polar residues" evidence="8">
    <location>
        <begin position="179"/>
        <end position="189"/>
    </location>
</feature>
<dbReference type="GO" id="GO:0006281">
    <property type="term" value="P:DNA repair"/>
    <property type="evidence" value="ECO:0007669"/>
    <property type="project" value="UniProtKB-KW"/>
</dbReference>
<evidence type="ECO:0000313" key="9">
    <source>
        <dbReference type="EMBL" id="PCH41238.1"/>
    </source>
</evidence>
<feature type="region of interest" description="Disordered" evidence="8">
    <location>
        <begin position="485"/>
        <end position="532"/>
    </location>
</feature>
<accession>A0A2H3JTT2</accession>
<feature type="compositionally biased region" description="Basic residues" evidence="8">
    <location>
        <begin position="50"/>
        <end position="61"/>
    </location>
</feature>
<feature type="compositionally biased region" description="Basic and acidic residues" evidence="8">
    <location>
        <begin position="489"/>
        <end position="502"/>
    </location>
</feature>
<dbReference type="GO" id="GO:0033557">
    <property type="term" value="C:Slx1-Slx4 complex"/>
    <property type="evidence" value="ECO:0007669"/>
    <property type="project" value="InterPro"/>
</dbReference>
<sequence>MYTFSRKFTVIRTFTTMPPRLATLAQTRRYAIQTLEVISDSEPEREERRQRARQYKKKIHSVHPPSSSFSSNTKIIEIPDSDDTSPSASPVGNASTGEVIDITDGYCDSEIPSQKPSAEDHATGPEAGPSMREDAIVISSSEEILDVDAGTSDTSLPSIHDLLNVKQATTSHRAFKPSSKLSTRKTSYLPSALRGGLSGNESDSDSERNVLKLARFAYVNPTKPSRQSSLASASNLSRVGSVVSVASSNASTRARKATRDVTHPYPFAAEFSNADLARLRTCVGCERTWTTRKTGIEKLKHIKTCARKKALTEDTVTFLIRKELEATPVIDKQDVPAQSKTLLGEVVQDGTRRKGKRKEVVATVKTIAENRENILNRAQTLLNEEYPRHRMKDSLQNEDDDVPLPPPTQAFGESALAKRQNVNGVGIRPIVFPPPTQAFVPSKLAMAYGATDGLKRASPSPGPSHTVCSATLLALDRIDDVQANCSTNDADRTPPTRHRDGGECPSSYNSGSPREDGGFPRTRSPDVWDREQNRTGDVHGQYFDFDLDQENWNNDDAFLHFEPNVDAALRGSDSDTSLSAVSPLNSPKRKRGQKRAPKTASVKAADKKGFTQGEAKAATSSPTQPSTSAKSKSKRKATRRAESPPEGWVSDVEFDNTLREAVLRDRELYLRVLRYEPVHLEVFLQLATEVGLDRGRRRNLMIVKVRQFLDKHAIHFFGAVERTRRVRK</sequence>
<dbReference type="STRING" id="742152.A0A2H3JTT2"/>
<feature type="compositionally biased region" description="Basic and acidic residues" evidence="8">
    <location>
        <begin position="513"/>
        <end position="532"/>
    </location>
</feature>
<dbReference type="Proteomes" id="UP000218811">
    <property type="component" value="Unassembled WGS sequence"/>
</dbReference>